<keyword evidence="1" id="KW-1133">Transmembrane helix</keyword>
<dbReference type="Proteomes" id="UP000295504">
    <property type="component" value="Unassembled WGS sequence"/>
</dbReference>
<proteinExistence type="predicted"/>
<evidence type="ECO:0000313" key="3">
    <source>
        <dbReference type="EMBL" id="TCQ07034.1"/>
    </source>
</evidence>
<dbReference type="Gene3D" id="3.40.710.10">
    <property type="entry name" value="DD-peptidase/beta-lactamase superfamily"/>
    <property type="match status" value="1"/>
</dbReference>
<name>A0A4V2T4Y5_9FIRM</name>
<organism evidence="3 4">
    <name type="scientific">Serpentinicella alkaliphila</name>
    <dbReference type="NCBI Taxonomy" id="1734049"/>
    <lineage>
        <taxon>Bacteria</taxon>
        <taxon>Bacillati</taxon>
        <taxon>Bacillota</taxon>
        <taxon>Clostridia</taxon>
        <taxon>Peptostreptococcales</taxon>
        <taxon>Natronincolaceae</taxon>
        <taxon>Serpentinicella</taxon>
    </lineage>
</organism>
<keyword evidence="4" id="KW-1185">Reference proteome</keyword>
<reference evidence="3 4" key="1">
    <citation type="submission" date="2019-03" db="EMBL/GenBank/DDBJ databases">
        <title>Genomic Encyclopedia of Type Strains, Phase IV (KMG-IV): sequencing the most valuable type-strain genomes for metagenomic binning, comparative biology and taxonomic classification.</title>
        <authorList>
            <person name="Goeker M."/>
        </authorList>
    </citation>
    <scope>NUCLEOTIDE SEQUENCE [LARGE SCALE GENOMIC DNA]</scope>
    <source>
        <strain evidence="3 4">DSM 100013</strain>
    </source>
</reference>
<keyword evidence="1" id="KW-0812">Transmembrane</keyword>
<dbReference type="OrthoDB" id="9797709at2"/>
<dbReference type="InterPro" id="IPR012338">
    <property type="entry name" value="Beta-lactam/transpept-like"/>
</dbReference>
<evidence type="ECO:0000313" key="4">
    <source>
        <dbReference type="Proteomes" id="UP000295504"/>
    </source>
</evidence>
<feature type="transmembrane region" description="Helical" evidence="1">
    <location>
        <begin position="550"/>
        <end position="568"/>
    </location>
</feature>
<dbReference type="AlphaFoldDB" id="A0A4V2T4Y5"/>
<evidence type="ECO:0000256" key="1">
    <source>
        <dbReference type="SAM" id="Phobius"/>
    </source>
</evidence>
<dbReference type="RefSeq" id="WP_132847385.1">
    <property type="nucleotide sequence ID" value="NZ_CP058648.1"/>
</dbReference>
<feature type="transmembrane region" description="Helical" evidence="1">
    <location>
        <begin position="507"/>
        <end position="529"/>
    </location>
</feature>
<dbReference type="SUPFAM" id="SSF56601">
    <property type="entry name" value="beta-lactamase/transpeptidase-like"/>
    <property type="match status" value="1"/>
</dbReference>
<gene>
    <name evidence="3" type="ORF">EDD79_100230</name>
</gene>
<feature type="transmembrane region" description="Helical" evidence="1">
    <location>
        <begin position="621"/>
        <end position="642"/>
    </location>
</feature>
<comment type="caution">
    <text evidence="3">The sequence shown here is derived from an EMBL/GenBank/DDBJ whole genome shotgun (WGS) entry which is preliminary data.</text>
</comment>
<dbReference type="PANTHER" id="PTHR46825">
    <property type="entry name" value="D-ALANYL-D-ALANINE-CARBOXYPEPTIDASE/ENDOPEPTIDASE AMPH"/>
    <property type="match status" value="1"/>
</dbReference>
<keyword evidence="1" id="KW-0472">Membrane</keyword>
<dbReference type="PANTHER" id="PTHR46825:SF9">
    <property type="entry name" value="BETA-LACTAMASE-RELATED DOMAIN-CONTAINING PROTEIN"/>
    <property type="match status" value="1"/>
</dbReference>
<sequence length="646" mass="72909">MKRKFLSLLFISFFIIHTIISTLFTPVFALNLNLFEEKTPSGIPFNKMEKVIDEYVSKYIGKTTPGAAIAIVKNGEIVFLKGYGYADLENQIPVDPKLTVFEWASTSKLFTWTSVMQLVESGKLDLDADIKTYLLPEFAEKLNYNQTITMRDIMNHSAGFGNYAFNTIVLSPDKLVSLEEALLRDKPKQYYKVGTASAYSNYSTSLAGYIVQNISQQPFEAYIRENIFNVLSMNNTSSHPTLGDNSKIIEKKAQGYIPSQKGGFKLGNWSYVSHLPAGSINGTAEDFARYAIALTPDFREKSPLFKDTNTLITMLSPSYDINGEMVGTSHGFFEYVGNYRTLGHGGNTAAFSSQFAVVPEERFGIVILTNAYLEMNILFGLQDLLLGKDYSDIKVPNEELPSSKKVTGRYIPVDRQEGNFVAFTEYFNLYTVKATDQNTIMMNIGPYNGTYLQTKPYYYELIDDNIPFFRNMYHVIRFKIENDAVKHVFVGNGVDLSPLPTGRTMPFLISSLIILLVNILFFIIAPAVLIITIIKDKNKGFHQGNKRFNLYFLVLVLLGLVTLTNNLIPTYKIMISSFRTFAEMKPHILLNFPLLIATITVAVLSFISVRKASISRGFKALYLISIVLLISLFSLLFHWNYFFVVG</sequence>
<dbReference type="EMBL" id="SLYC01000002">
    <property type="protein sequence ID" value="TCQ07034.1"/>
    <property type="molecule type" value="Genomic_DNA"/>
</dbReference>
<evidence type="ECO:0000259" key="2">
    <source>
        <dbReference type="Pfam" id="PF00144"/>
    </source>
</evidence>
<protein>
    <submittedName>
        <fullName evidence="3">CubicO group peptidase (Beta-lactamase class C family)</fullName>
    </submittedName>
</protein>
<feature type="transmembrane region" description="Helical" evidence="1">
    <location>
        <begin position="588"/>
        <end position="609"/>
    </location>
</feature>
<dbReference type="InterPro" id="IPR050491">
    <property type="entry name" value="AmpC-like"/>
</dbReference>
<feature type="domain" description="Beta-lactamase-related" evidence="2">
    <location>
        <begin position="55"/>
        <end position="371"/>
    </location>
</feature>
<accession>A0A4V2T4Y5</accession>
<dbReference type="InterPro" id="IPR001466">
    <property type="entry name" value="Beta-lactam-related"/>
</dbReference>
<dbReference type="Pfam" id="PF00144">
    <property type="entry name" value="Beta-lactamase"/>
    <property type="match status" value="1"/>
</dbReference>